<comment type="cofactor">
    <cofactor evidence="6">
        <name>[4Fe-4S] cluster</name>
        <dbReference type="ChEBI" id="CHEBI:49883"/>
    </cofactor>
    <text evidence="6">Binds 1 [4Fe-4S] cluster per subunit.</text>
</comment>
<dbReference type="InterPro" id="IPR006251">
    <property type="entry name" value="Homoacnase/IPMdehydase_lsu"/>
</dbReference>
<dbReference type="PANTHER" id="PTHR43822">
    <property type="entry name" value="HOMOACONITASE, MITOCHONDRIAL-RELATED"/>
    <property type="match status" value="1"/>
</dbReference>
<evidence type="ECO:0000256" key="1">
    <source>
        <dbReference type="ARBA" id="ARBA00022485"/>
    </source>
</evidence>
<dbReference type="EMBL" id="DTHJ01000036">
    <property type="protein sequence ID" value="HHS62293.1"/>
    <property type="molecule type" value="Genomic_DNA"/>
</dbReference>
<accession>A0A7C6AF36</accession>
<dbReference type="PROSITE" id="PS00450">
    <property type="entry name" value="ACONITASE_1"/>
    <property type="match status" value="1"/>
</dbReference>
<keyword evidence="2 6" id="KW-0479">Metal-binding</keyword>
<dbReference type="PROSITE" id="PS01244">
    <property type="entry name" value="ACONITASE_2"/>
    <property type="match status" value="1"/>
</dbReference>
<comment type="subunit">
    <text evidence="6">Heterodimer of LeuC and LeuD.</text>
</comment>
<comment type="catalytic activity">
    <reaction evidence="6">
        <text>(2R,3S)-3-isopropylmalate = (2S)-2-isopropylmalate</text>
        <dbReference type="Rhea" id="RHEA:32287"/>
        <dbReference type="ChEBI" id="CHEBI:1178"/>
        <dbReference type="ChEBI" id="CHEBI:35121"/>
        <dbReference type="EC" id="4.2.1.33"/>
    </reaction>
</comment>
<dbReference type="InterPro" id="IPR050067">
    <property type="entry name" value="IPM_dehydratase_rel_enz"/>
</dbReference>
<dbReference type="InterPro" id="IPR036008">
    <property type="entry name" value="Aconitase_4Fe-4S_dom"/>
</dbReference>
<dbReference type="GO" id="GO:0051539">
    <property type="term" value="F:4 iron, 4 sulfur cluster binding"/>
    <property type="evidence" value="ECO:0007669"/>
    <property type="project" value="UniProtKB-KW"/>
</dbReference>
<keyword evidence="6" id="KW-0028">Amino-acid biosynthesis</keyword>
<keyword evidence="4 6" id="KW-0411">Iron-sulfur</keyword>
<comment type="function">
    <text evidence="6">Catalyzes the isomerization between 2-isopropylmalate and 3-isopropylmalate, via the formation of 2-isopropylmaleate.</text>
</comment>
<dbReference type="GO" id="GO:0046872">
    <property type="term" value="F:metal ion binding"/>
    <property type="evidence" value="ECO:0007669"/>
    <property type="project" value="UniProtKB-KW"/>
</dbReference>
<dbReference type="Pfam" id="PF00330">
    <property type="entry name" value="Aconitase"/>
    <property type="match status" value="1"/>
</dbReference>
<keyword evidence="1 6" id="KW-0004">4Fe-4S</keyword>
<keyword evidence="6" id="KW-0432">Leucine biosynthesis</keyword>
<feature type="binding site" evidence="6">
    <location>
        <position position="359"/>
    </location>
    <ligand>
        <name>[4Fe-4S] cluster</name>
        <dbReference type="ChEBI" id="CHEBI:49883"/>
    </ligand>
</feature>
<dbReference type="InterPro" id="IPR033941">
    <property type="entry name" value="IPMI_cat"/>
</dbReference>
<dbReference type="HAMAP" id="MF_01027">
    <property type="entry name" value="LeuC_type2"/>
    <property type="match status" value="1"/>
</dbReference>
<dbReference type="PRINTS" id="PR00415">
    <property type="entry name" value="ACONITASE"/>
</dbReference>
<dbReference type="InterPro" id="IPR018136">
    <property type="entry name" value="Aconitase_4Fe-4S_BS"/>
</dbReference>
<gene>
    <name evidence="6" type="primary">leuC</name>
    <name evidence="8" type="ORF">ENV70_01575</name>
</gene>
<evidence type="ECO:0000256" key="5">
    <source>
        <dbReference type="ARBA" id="ARBA00023239"/>
    </source>
</evidence>
<dbReference type="GO" id="GO:0003861">
    <property type="term" value="F:3-isopropylmalate dehydratase activity"/>
    <property type="evidence" value="ECO:0007669"/>
    <property type="project" value="UniProtKB-UniRule"/>
</dbReference>
<sequence>MGKTLAEKILSEKSGQDAYAGQIVIARVDVSAFQDGTGPLGVRQIQKLKIEKVRAPKSIVFIDHAAPSPRKELSNDHMLLREFCSKSGAILSEVGDGVIHQRLVESYAKPGDVVIGADSHSCTSGALGAFATGMGSTDVAIGMAMGRTWFKIPETYRIEVKGRFQPGVGAKDLILYLIGMIGADGATYKALEFGGEAIDNMSMESRFTLSNMAVEAGAKTGLIASDKITREYLKRMGRLKDWRALAPDKDAKYEKVIEIDAGKLEPQVACPHTVDNTKPVKEVKGTKIHQVFIGTCTNGRIEDLKIAANILKGNKVAKGVRLIVVPASRMVFLEASKLGLLDVFVRAGGIILGPGCGPCVGVHEGILGDGEVCLSTANRNFKGRMGNPEGFIYLSSPATAAYSAIKGVISDPREVLKKKKTRKG</sequence>
<dbReference type="PANTHER" id="PTHR43822:SF2">
    <property type="entry name" value="HOMOACONITASE, MITOCHONDRIAL"/>
    <property type="match status" value="1"/>
</dbReference>
<dbReference type="InterPro" id="IPR001030">
    <property type="entry name" value="Acoase/IPM_deHydtase_lsu_aba"/>
</dbReference>
<proteinExistence type="inferred from homology"/>
<feature type="binding site" evidence="6">
    <location>
        <position position="356"/>
    </location>
    <ligand>
        <name>[4Fe-4S] cluster</name>
        <dbReference type="ChEBI" id="CHEBI:49883"/>
    </ligand>
</feature>
<evidence type="ECO:0000259" key="7">
    <source>
        <dbReference type="Pfam" id="PF00330"/>
    </source>
</evidence>
<organism evidence="8">
    <name type="scientific">candidate division WOR-3 bacterium</name>
    <dbReference type="NCBI Taxonomy" id="2052148"/>
    <lineage>
        <taxon>Bacteria</taxon>
        <taxon>Bacteria division WOR-3</taxon>
    </lineage>
</organism>
<dbReference type="NCBIfam" id="TIGR02086">
    <property type="entry name" value="IPMI_arch"/>
    <property type="match status" value="1"/>
</dbReference>
<comment type="caution">
    <text evidence="8">The sequence shown here is derived from an EMBL/GenBank/DDBJ whole genome shotgun (WGS) entry which is preliminary data.</text>
</comment>
<dbReference type="CDD" id="cd01583">
    <property type="entry name" value="IPMI"/>
    <property type="match status" value="1"/>
</dbReference>
<dbReference type="EC" id="4.2.1.33" evidence="6"/>
<feature type="domain" description="Aconitase/3-isopropylmalate dehydratase large subunit alpha/beta/alpha" evidence="7">
    <location>
        <begin position="8"/>
        <end position="407"/>
    </location>
</feature>
<evidence type="ECO:0000256" key="2">
    <source>
        <dbReference type="ARBA" id="ARBA00022723"/>
    </source>
</evidence>
<dbReference type="InterPro" id="IPR015931">
    <property type="entry name" value="Acnase/IPM_dHydase_lsu_aba_1/3"/>
</dbReference>
<keyword evidence="3 6" id="KW-0408">Iron</keyword>
<reference evidence="8" key="1">
    <citation type="journal article" date="2020" name="mSystems">
        <title>Genome- and Community-Level Interaction Insights into Carbon Utilization and Element Cycling Functions of Hydrothermarchaeota in Hydrothermal Sediment.</title>
        <authorList>
            <person name="Zhou Z."/>
            <person name="Liu Y."/>
            <person name="Xu W."/>
            <person name="Pan J."/>
            <person name="Luo Z.H."/>
            <person name="Li M."/>
        </authorList>
    </citation>
    <scope>NUCLEOTIDE SEQUENCE [LARGE SCALE GENOMIC DNA]</scope>
    <source>
        <strain evidence="8">SpSt-783</strain>
    </source>
</reference>
<dbReference type="Gene3D" id="3.30.499.10">
    <property type="entry name" value="Aconitase, domain 3"/>
    <property type="match status" value="2"/>
</dbReference>
<evidence type="ECO:0000256" key="3">
    <source>
        <dbReference type="ARBA" id="ARBA00023004"/>
    </source>
</evidence>
<comment type="similarity">
    <text evidence="6">Belongs to the aconitase/IPM isomerase family. LeuC type 2 subfamily.</text>
</comment>
<dbReference type="UniPathway" id="UPA00048">
    <property type="reaction ID" value="UER00071"/>
</dbReference>
<protein>
    <recommendedName>
        <fullName evidence="6">3-isopropylmalate dehydratase large subunit</fullName>
        <ecNumber evidence="6">4.2.1.33</ecNumber>
    </recommendedName>
    <alternativeName>
        <fullName evidence="6">Alpha-IPM isomerase</fullName>
        <shortName evidence="6">IPMI</shortName>
    </alternativeName>
    <alternativeName>
        <fullName evidence="6">Isopropylmalate isomerase</fullName>
    </alternativeName>
</protein>
<dbReference type="InterPro" id="IPR011826">
    <property type="entry name" value="HAcnase/IPMdehydase_lsu_prok"/>
</dbReference>
<dbReference type="AlphaFoldDB" id="A0A7C6AF36"/>
<dbReference type="NCBIfam" id="NF001614">
    <property type="entry name" value="PRK00402.1"/>
    <property type="match status" value="1"/>
</dbReference>
<evidence type="ECO:0000313" key="8">
    <source>
        <dbReference type="EMBL" id="HHS62293.1"/>
    </source>
</evidence>
<dbReference type="NCBIfam" id="TIGR01343">
    <property type="entry name" value="hacA_fam"/>
    <property type="match status" value="1"/>
</dbReference>
<name>A0A7C6AF36_UNCW3</name>
<evidence type="ECO:0000256" key="6">
    <source>
        <dbReference type="HAMAP-Rule" id="MF_01027"/>
    </source>
</evidence>
<comment type="pathway">
    <text evidence="6">Amino-acid biosynthesis; L-leucine biosynthesis; L-leucine from 3-methyl-2-oxobutanoate: step 2/4.</text>
</comment>
<dbReference type="SUPFAM" id="SSF53732">
    <property type="entry name" value="Aconitase iron-sulfur domain"/>
    <property type="match status" value="1"/>
</dbReference>
<dbReference type="GO" id="GO:0009098">
    <property type="term" value="P:L-leucine biosynthetic process"/>
    <property type="evidence" value="ECO:0007669"/>
    <property type="project" value="UniProtKB-UniRule"/>
</dbReference>
<feature type="binding site" evidence="6">
    <location>
        <position position="296"/>
    </location>
    <ligand>
        <name>[4Fe-4S] cluster</name>
        <dbReference type="ChEBI" id="CHEBI:49883"/>
    </ligand>
</feature>
<keyword evidence="5 6" id="KW-0456">Lyase</keyword>
<evidence type="ECO:0000256" key="4">
    <source>
        <dbReference type="ARBA" id="ARBA00023014"/>
    </source>
</evidence>
<keyword evidence="6" id="KW-0100">Branched-chain amino acid biosynthesis</keyword>